<organism evidence="4">
    <name type="scientific">Zea mays</name>
    <name type="common">Maize</name>
    <dbReference type="NCBI Taxonomy" id="4577"/>
    <lineage>
        <taxon>Eukaryota</taxon>
        <taxon>Viridiplantae</taxon>
        <taxon>Streptophyta</taxon>
        <taxon>Embryophyta</taxon>
        <taxon>Tracheophyta</taxon>
        <taxon>Spermatophyta</taxon>
        <taxon>Magnoliopsida</taxon>
        <taxon>Liliopsida</taxon>
        <taxon>Poales</taxon>
        <taxon>Poaceae</taxon>
        <taxon>PACMAD clade</taxon>
        <taxon>Panicoideae</taxon>
        <taxon>Andropogonodae</taxon>
        <taxon>Andropogoneae</taxon>
        <taxon>Tripsacinae</taxon>
        <taxon>Zea</taxon>
    </lineage>
</organism>
<comment type="similarity">
    <text evidence="1">Belongs to the SRR1 family.</text>
</comment>
<comment type="caution">
    <text evidence="4">The sequence shown here is derived from an EMBL/GenBank/DDBJ whole genome shotgun (WGS) entry which is preliminary data.</text>
</comment>
<dbReference type="EMBL" id="NCVQ01000005">
    <property type="protein sequence ID" value="PWZ26120.1"/>
    <property type="molecule type" value="Genomic_DNA"/>
</dbReference>
<gene>
    <name evidence="4" type="primary">PYD2_2</name>
    <name evidence="4" type="ORF">Zm00014a_023534</name>
</gene>
<reference evidence="4" key="1">
    <citation type="journal article" date="2018" name="Nat. Genet.">
        <title>Extensive intraspecific gene order and gene structural variations between Mo17 and other maize genomes.</title>
        <authorList>
            <person name="Sun S."/>
            <person name="Zhou Y."/>
            <person name="Chen J."/>
            <person name="Shi J."/>
            <person name="Zhao H."/>
            <person name="Zhao H."/>
            <person name="Song W."/>
            <person name="Zhang M."/>
            <person name="Cui Y."/>
            <person name="Dong X."/>
            <person name="Liu H."/>
            <person name="Ma X."/>
            <person name="Jiao Y."/>
            <person name="Wang B."/>
            <person name="Wei X."/>
            <person name="Stein J.C."/>
            <person name="Glaubitz J.C."/>
            <person name="Lu F."/>
            <person name="Yu G."/>
            <person name="Liang C."/>
            <person name="Fengler K."/>
            <person name="Li B."/>
            <person name="Rafalski A."/>
            <person name="Schnable P.S."/>
            <person name="Ware D.H."/>
            <person name="Buckler E.S."/>
            <person name="Lai J."/>
        </authorList>
    </citation>
    <scope>NUCLEOTIDE SEQUENCE [LARGE SCALE GENOMIC DNA]</scope>
    <source>
        <tissue evidence="4">Seedling</tissue>
    </source>
</reference>
<dbReference type="PANTHER" id="PTHR28626:SF3">
    <property type="entry name" value="SRR1-LIKE PROTEIN"/>
    <property type="match status" value="1"/>
</dbReference>
<evidence type="ECO:0000256" key="1">
    <source>
        <dbReference type="ARBA" id="ARBA00009856"/>
    </source>
</evidence>
<feature type="region of interest" description="Disordered" evidence="2">
    <location>
        <begin position="1"/>
        <end position="42"/>
    </location>
</feature>
<dbReference type="Pfam" id="PF07985">
    <property type="entry name" value="SRR1"/>
    <property type="match status" value="1"/>
</dbReference>
<accession>A0A3L6EZ38</accession>
<dbReference type="InterPro" id="IPR032466">
    <property type="entry name" value="Metal_Hydrolase"/>
</dbReference>
<evidence type="ECO:0000259" key="3">
    <source>
        <dbReference type="Pfam" id="PF07985"/>
    </source>
</evidence>
<protein>
    <submittedName>
        <fullName evidence="4">Dihydropyrimidinase</fullName>
    </submittedName>
</protein>
<sequence>MSAAAATSASDWTIVRRRGRRRGNAPRSTSQPDAPTPLPVTPVLWSPSDSSLDPARVSRLVARAHAAISRVAASPLYHSLLQDSSLRRRLSLLAPAHLSLLGVGSFESSPAARLQLALAALLRRDLLPKAASADVFDPVLSAVECAAAAALGFSVPSLDDGCRRCAEEPTLFYMPHCEASLYDALLAANWDSPAQLRRVCVLGNSFRRYALQAEENRSGPAAKAPHVLAAERFAREERFGDPRDLDDEDWFAHAFNETSWHFFELRDDVDLSATIAILSLSYLSDSLWDAYCIPIPRRTVYMPSCQLGLESYKHKAVKAAMDYGFHMAITKWHDEVAREMEVMVKEHEDGDAGQQWMIDLWIAGLEGHALSRPPIVTPNLAFYSFVMLLDMFRFSILEGEATARAIRLAKFINMLLYVHVMSIDAMDEIAKAKREGQSDAEIWKLRLQLHVAMVYIAPRLMLVLVSGDQVGKKGAMTAGFYDSRCSKLKFVKIIRDNKTTINKKMGIWRLSKQAKRYPALV</sequence>
<dbReference type="ExpressionAtlas" id="A0A3L6EZ38">
    <property type="expression patterns" value="baseline and differential"/>
</dbReference>
<dbReference type="SUPFAM" id="SSF51556">
    <property type="entry name" value="Metallo-dependent hydrolases"/>
    <property type="match status" value="1"/>
</dbReference>
<dbReference type="Proteomes" id="UP000251960">
    <property type="component" value="Chromosome 4"/>
</dbReference>
<proteinExistence type="inferred from homology"/>
<feature type="domain" description="SRR1-like" evidence="3">
    <location>
        <begin position="95"/>
        <end position="262"/>
    </location>
</feature>
<dbReference type="InterPro" id="IPR040044">
    <property type="entry name" value="SRR1L"/>
</dbReference>
<dbReference type="Gene3D" id="3.20.20.140">
    <property type="entry name" value="Metal-dependent hydrolases"/>
    <property type="match status" value="1"/>
</dbReference>
<dbReference type="AlphaFoldDB" id="A0A3L6EZ38"/>
<evidence type="ECO:0000256" key="2">
    <source>
        <dbReference type="SAM" id="MobiDB-lite"/>
    </source>
</evidence>
<name>A0A3L6EZ38_MAIZE</name>
<evidence type="ECO:0000313" key="4">
    <source>
        <dbReference type="EMBL" id="PWZ26120.1"/>
    </source>
</evidence>
<dbReference type="InterPro" id="IPR012942">
    <property type="entry name" value="SRR1-like"/>
</dbReference>
<feature type="compositionally biased region" description="Basic residues" evidence="2">
    <location>
        <begin position="15"/>
        <end position="24"/>
    </location>
</feature>
<dbReference type="PANTHER" id="PTHR28626">
    <property type="entry name" value="SRR1-LIKE PROTEIN"/>
    <property type="match status" value="1"/>
</dbReference>
<feature type="compositionally biased region" description="Low complexity" evidence="2">
    <location>
        <begin position="1"/>
        <end position="10"/>
    </location>
</feature>